<comment type="caution">
    <text evidence="1">The sequence shown here is derived from an EMBL/GenBank/DDBJ whole genome shotgun (WGS) entry which is preliminary data.</text>
</comment>
<sequence length="158" mass="18045">PQWLVEAIEFLNGADDSSEWNDLVVGLSALERLLGFPMGLRPSEVTSWIKSGRHCDRCPVIEDEEKFGEDVEQWWVYLQPGWRLPLGEDDVSVSVTSLSQEIPSEGENWSELQKGSTNGFFLILLCLAWWNTALQDSSRGDEELEHKYLAVFEDVLWV</sequence>
<protein>
    <submittedName>
        <fullName evidence="1">Uncharacterized protein</fullName>
    </submittedName>
</protein>
<feature type="non-terminal residue" evidence="1">
    <location>
        <position position="158"/>
    </location>
</feature>
<evidence type="ECO:0000313" key="1">
    <source>
        <dbReference type="EMBL" id="KAH7924725.1"/>
    </source>
</evidence>
<reference evidence="1" key="1">
    <citation type="journal article" date="2021" name="New Phytol.">
        <title>Evolutionary innovations through gain and loss of genes in the ectomycorrhizal Boletales.</title>
        <authorList>
            <person name="Wu G."/>
            <person name="Miyauchi S."/>
            <person name="Morin E."/>
            <person name="Kuo A."/>
            <person name="Drula E."/>
            <person name="Varga T."/>
            <person name="Kohler A."/>
            <person name="Feng B."/>
            <person name="Cao Y."/>
            <person name="Lipzen A."/>
            <person name="Daum C."/>
            <person name="Hundley H."/>
            <person name="Pangilinan J."/>
            <person name="Johnson J."/>
            <person name="Barry K."/>
            <person name="LaButti K."/>
            <person name="Ng V."/>
            <person name="Ahrendt S."/>
            <person name="Min B."/>
            <person name="Choi I.G."/>
            <person name="Park H."/>
            <person name="Plett J.M."/>
            <person name="Magnuson J."/>
            <person name="Spatafora J.W."/>
            <person name="Nagy L.G."/>
            <person name="Henrissat B."/>
            <person name="Grigoriev I.V."/>
            <person name="Yang Z.L."/>
            <person name="Xu J."/>
            <person name="Martin F.M."/>
        </authorList>
    </citation>
    <scope>NUCLEOTIDE SEQUENCE</scope>
    <source>
        <strain evidence="1">KUC20120723A-06</strain>
    </source>
</reference>
<accession>A0ACB8BH77</accession>
<proteinExistence type="predicted"/>
<name>A0ACB8BH77_9AGAM</name>
<organism evidence="1 2">
    <name type="scientific">Leucogyrophana mollusca</name>
    <dbReference type="NCBI Taxonomy" id="85980"/>
    <lineage>
        <taxon>Eukaryota</taxon>
        <taxon>Fungi</taxon>
        <taxon>Dikarya</taxon>
        <taxon>Basidiomycota</taxon>
        <taxon>Agaricomycotina</taxon>
        <taxon>Agaricomycetes</taxon>
        <taxon>Agaricomycetidae</taxon>
        <taxon>Boletales</taxon>
        <taxon>Boletales incertae sedis</taxon>
        <taxon>Leucogyrophana</taxon>
    </lineage>
</organism>
<keyword evidence="2" id="KW-1185">Reference proteome</keyword>
<evidence type="ECO:0000313" key="2">
    <source>
        <dbReference type="Proteomes" id="UP000790709"/>
    </source>
</evidence>
<dbReference type="Proteomes" id="UP000790709">
    <property type="component" value="Unassembled WGS sequence"/>
</dbReference>
<feature type="non-terminal residue" evidence="1">
    <location>
        <position position="1"/>
    </location>
</feature>
<gene>
    <name evidence="1" type="ORF">BV22DRAFT_987241</name>
</gene>
<dbReference type="EMBL" id="MU266418">
    <property type="protein sequence ID" value="KAH7924725.1"/>
    <property type="molecule type" value="Genomic_DNA"/>
</dbReference>